<evidence type="ECO:0000313" key="4">
    <source>
        <dbReference type="Proteomes" id="UP000184188"/>
    </source>
</evidence>
<feature type="transmembrane region" description="Helical" evidence="1">
    <location>
        <begin position="139"/>
        <end position="165"/>
    </location>
</feature>
<dbReference type="InterPro" id="IPR056119">
    <property type="entry name" value="DUF7702"/>
</dbReference>
<dbReference type="RefSeq" id="XP_022578446.1">
    <property type="nucleotide sequence ID" value="XM_022723772.1"/>
</dbReference>
<dbReference type="PANTHER" id="PTHR42109">
    <property type="entry name" value="UNPLACED GENOMIC SCAFFOLD UM_SCAF_CONTIG_1.265, WHOLE GENOME SHOTGUN SEQUENCE"/>
    <property type="match status" value="1"/>
</dbReference>
<dbReference type="GeneID" id="34610237"/>
<dbReference type="PANTHER" id="PTHR42109:SF2">
    <property type="entry name" value="INTEGRAL MEMBRANE PROTEIN"/>
    <property type="match status" value="1"/>
</dbReference>
<dbReference type="OrthoDB" id="2560628at2759"/>
<dbReference type="EMBL" id="KV878349">
    <property type="protein sequence ID" value="OJJ43936.1"/>
    <property type="molecule type" value="Genomic_DNA"/>
</dbReference>
<gene>
    <name evidence="3" type="ORF">ASPZODRAFT_135337</name>
</gene>
<dbReference type="VEuPathDB" id="FungiDB:ASPZODRAFT_135337"/>
<dbReference type="AlphaFoldDB" id="A0A1L9S9X6"/>
<name>A0A1L9S9X6_9EURO</name>
<keyword evidence="4" id="KW-1185">Reference proteome</keyword>
<organism evidence="3 4">
    <name type="scientific">Penicilliopsis zonata CBS 506.65</name>
    <dbReference type="NCBI Taxonomy" id="1073090"/>
    <lineage>
        <taxon>Eukaryota</taxon>
        <taxon>Fungi</taxon>
        <taxon>Dikarya</taxon>
        <taxon>Ascomycota</taxon>
        <taxon>Pezizomycotina</taxon>
        <taxon>Eurotiomycetes</taxon>
        <taxon>Eurotiomycetidae</taxon>
        <taxon>Eurotiales</taxon>
        <taxon>Aspergillaceae</taxon>
        <taxon>Penicilliopsis</taxon>
    </lineage>
</organism>
<dbReference type="STRING" id="1073090.A0A1L9S9X6"/>
<feature type="transmembrane region" description="Helical" evidence="1">
    <location>
        <begin position="104"/>
        <end position="127"/>
    </location>
</feature>
<sequence length="262" mass="28507">MGTVTYRDGIAIIQLAVFPVLLLCAVFIWKRTGWKAAGSTWRFVITLSLLRIIGAICTLVTISNQSTSLYITVAVCELIGIAPLTLTYIGLLKQIGIKTKLHRWFLPGVSLTSLTGLILGIVGISIYNDTTGTFHATGIVKAALVIFLVVFAVVLLTAVWLFLQLRQSGITAVQKKLFLAIAFSSPFLLVRMVYAAIGDFANDPRFVVFTGNATIYLCMDVLEEIIAVALCVGFGMSAVFENEHEQRLARRGEFPVGSEAKA</sequence>
<keyword evidence="1" id="KW-0472">Membrane</keyword>
<keyword evidence="1" id="KW-1133">Transmembrane helix</keyword>
<dbReference type="Proteomes" id="UP000184188">
    <property type="component" value="Unassembled WGS sequence"/>
</dbReference>
<reference evidence="4" key="1">
    <citation type="journal article" date="2017" name="Genome Biol.">
        <title>Comparative genomics reveals high biological diversity and specific adaptations in the industrially and medically important fungal genus Aspergillus.</title>
        <authorList>
            <person name="de Vries R.P."/>
            <person name="Riley R."/>
            <person name="Wiebenga A."/>
            <person name="Aguilar-Osorio G."/>
            <person name="Amillis S."/>
            <person name="Uchima C.A."/>
            <person name="Anderluh G."/>
            <person name="Asadollahi M."/>
            <person name="Askin M."/>
            <person name="Barry K."/>
            <person name="Battaglia E."/>
            <person name="Bayram O."/>
            <person name="Benocci T."/>
            <person name="Braus-Stromeyer S.A."/>
            <person name="Caldana C."/>
            <person name="Canovas D."/>
            <person name="Cerqueira G.C."/>
            <person name="Chen F."/>
            <person name="Chen W."/>
            <person name="Choi C."/>
            <person name="Clum A."/>
            <person name="Dos Santos R.A."/>
            <person name="Damasio A.R."/>
            <person name="Diallinas G."/>
            <person name="Emri T."/>
            <person name="Fekete E."/>
            <person name="Flipphi M."/>
            <person name="Freyberg S."/>
            <person name="Gallo A."/>
            <person name="Gournas C."/>
            <person name="Habgood R."/>
            <person name="Hainaut M."/>
            <person name="Harispe M.L."/>
            <person name="Henrissat B."/>
            <person name="Hilden K.S."/>
            <person name="Hope R."/>
            <person name="Hossain A."/>
            <person name="Karabika E."/>
            <person name="Karaffa L."/>
            <person name="Karanyi Z."/>
            <person name="Krasevec N."/>
            <person name="Kuo A."/>
            <person name="Kusch H."/>
            <person name="LaButti K."/>
            <person name="Lagendijk E.L."/>
            <person name="Lapidus A."/>
            <person name="Levasseur A."/>
            <person name="Lindquist E."/>
            <person name="Lipzen A."/>
            <person name="Logrieco A.F."/>
            <person name="MacCabe A."/>
            <person name="Maekelae M.R."/>
            <person name="Malavazi I."/>
            <person name="Melin P."/>
            <person name="Meyer V."/>
            <person name="Mielnichuk N."/>
            <person name="Miskei M."/>
            <person name="Molnar A.P."/>
            <person name="Mule G."/>
            <person name="Ngan C.Y."/>
            <person name="Orejas M."/>
            <person name="Orosz E."/>
            <person name="Ouedraogo J.P."/>
            <person name="Overkamp K.M."/>
            <person name="Park H.-S."/>
            <person name="Perrone G."/>
            <person name="Piumi F."/>
            <person name="Punt P.J."/>
            <person name="Ram A.F."/>
            <person name="Ramon A."/>
            <person name="Rauscher S."/>
            <person name="Record E."/>
            <person name="Riano-Pachon D.M."/>
            <person name="Robert V."/>
            <person name="Roehrig J."/>
            <person name="Ruller R."/>
            <person name="Salamov A."/>
            <person name="Salih N.S."/>
            <person name="Samson R.A."/>
            <person name="Sandor E."/>
            <person name="Sanguinetti M."/>
            <person name="Schuetze T."/>
            <person name="Sepcic K."/>
            <person name="Shelest E."/>
            <person name="Sherlock G."/>
            <person name="Sophianopoulou V."/>
            <person name="Squina F.M."/>
            <person name="Sun H."/>
            <person name="Susca A."/>
            <person name="Todd R.B."/>
            <person name="Tsang A."/>
            <person name="Unkles S.E."/>
            <person name="van de Wiele N."/>
            <person name="van Rossen-Uffink D."/>
            <person name="Oliveira J.V."/>
            <person name="Vesth T.C."/>
            <person name="Visser J."/>
            <person name="Yu J.-H."/>
            <person name="Zhou M."/>
            <person name="Andersen M.R."/>
            <person name="Archer D.B."/>
            <person name="Baker S.E."/>
            <person name="Benoit I."/>
            <person name="Brakhage A.A."/>
            <person name="Braus G.H."/>
            <person name="Fischer R."/>
            <person name="Frisvad J.C."/>
            <person name="Goldman G.H."/>
            <person name="Houbraken J."/>
            <person name="Oakley B."/>
            <person name="Pocsi I."/>
            <person name="Scazzocchio C."/>
            <person name="Seiboth B."/>
            <person name="vanKuyk P.A."/>
            <person name="Wortman J."/>
            <person name="Dyer P.S."/>
            <person name="Grigoriev I.V."/>
        </authorList>
    </citation>
    <scope>NUCLEOTIDE SEQUENCE [LARGE SCALE GENOMIC DNA]</scope>
    <source>
        <strain evidence="4">CBS 506.65</strain>
    </source>
</reference>
<dbReference type="Pfam" id="PF24800">
    <property type="entry name" value="DUF7702"/>
    <property type="match status" value="1"/>
</dbReference>
<feature type="transmembrane region" description="Helical" evidence="1">
    <location>
        <begin position="177"/>
        <end position="194"/>
    </location>
</feature>
<feature type="domain" description="DUF7702" evidence="2">
    <location>
        <begin position="4"/>
        <end position="238"/>
    </location>
</feature>
<feature type="transmembrane region" description="Helical" evidence="1">
    <location>
        <begin position="214"/>
        <end position="240"/>
    </location>
</feature>
<accession>A0A1L9S9X6</accession>
<evidence type="ECO:0000259" key="2">
    <source>
        <dbReference type="Pfam" id="PF24800"/>
    </source>
</evidence>
<feature type="transmembrane region" description="Helical" evidence="1">
    <location>
        <begin position="12"/>
        <end position="29"/>
    </location>
</feature>
<feature type="transmembrane region" description="Helical" evidence="1">
    <location>
        <begin position="69"/>
        <end position="92"/>
    </location>
</feature>
<protein>
    <recommendedName>
        <fullName evidence="2">DUF7702 domain-containing protein</fullName>
    </recommendedName>
</protein>
<evidence type="ECO:0000313" key="3">
    <source>
        <dbReference type="EMBL" id="OJJ43936.1"/>
    </source>
</evidence>
<proteinExistence type="predicted"/>
<feature type="transmembrane region" description="Helical" evidence="1">
    <location>
        <begin position="41"/>
        <end position="63"/>
    </location>
</feature>
<evidence type="ECO:0000256" key="1">
    <source>
        <dbReference type="SAM" id="Phobius"/>
    </source>
</evidence>
<keyword evidence="1" id="KW-0812">Transmembrane</keyword>